<dbReference type="AlphaFoldDB" id="A0A2N5Z9S7"/>
<dbReference type="PROSITE" id="PS00301">
    <property type="entry name" value="G_TR_1"/>
    <property type="match status" value="1"/>
</dbReference>
<dbReference type="CDD" id="cd04166">
    <property type="entry name" value="CysN_ATPS"/>
    <property type="match status" value="1"/>
</dbReference>
<evidence type="ECO:0000256" key="3">
    <source>
        <dbReference type="ARBA" id="ARBA00022695"/>
    </source>
</evidence>
<evidence type="ECO:0000313" key="9">
    <source>
        <dbReference type="Proteomes" id="UP000234857"/>
    </source>
</evidence>
<keyword evidence="4" id="KW-0547">Nucleotide-binding</keyword>
<dbReference type="PROSITE" id="PS51722">
    <property type="entry name" value="G_TR_2"/>
    <property type="match status" value="1"/>
</dbReference>
<dbReference type="Pfam" id="PF22594">
    <property type="entry name" value="GTP-eEF1A_C"/>
    <property type="match status" value="1"/>
</dbReference>
<evidence type="ECO:0000256" key="4">
    <source>
        <dbReference type="ARBA" id="ARBA00022741"/>
    </source>
</evidence>
<dbReference type="SUPFAM" id="SSF50447">
    <property type="entry name" value="Translation proteins"/>
    <property type="match status" value="1"/>
</dbReference>
<keyword evidence="8" id="KW-0418">Kinase</keyword>
<organism evidence="8 9">
    <name type="scientific">Muiribacterium halophilum</name>
    <dbReference type="NCBI Taxonomy" id="2053465"/>
    <lineage>
        <taxon>Bacteria</taxon>
        <taxon>Candidatus Muiribacteriota</taxon>
        <taxon>Candidatus Muiribacteriia</taxon>
        <taxon>Candidatus Muiribacteriales</taxon>
        <taxon>Candidatus Muiribacteriaceae</taxon>
        <taxon>Candidatus Muiribacterium</taxon>
    </lineage>
</organism>
<dbReference type="Pfam" id="PF00009">
    <property type="entry name" value="GTP_EFTU"/>
    <property type="match status" value="1"/>
</dbReference>
<proteinExistence type="predicted"/>
<dbReference type="SUPFAM" id="SSF50465">
    <property type="entry name" value="EF-Tu/eEF-1alpha/eIF2-gamma C-terminal domain"/>
    <property type="match status" value="1"/>
</dbReference>
<evidence type="ECO:0000256" key="1">
    <source>
        <dbReference type="ARBA" id="ARBA00012391"/>
    </source>
</evidence>
<dbReference type="NCBIfam" id="TIGR00231">
    <property type="entry name" value="small_GTP"/>
    <property type="match status" value="1"/>
</dbReference>
<dbReference type="Gene3D" id="3.40.50.300">
    <property type="entry name" value="P-loop containing nucleotide triphosphate hydrolases"/>
    <property type="match status" value="2"/>
</dbReference>
<gene>
    <name evidence="8" type="ORF">C0601_12845</name>
</gene>
<dbReference type="InterPro" id="IPR031157">
    <property type="entry name" value="G_TR_CS"/>
</dbReference>
<dbReference type="NCBIfam" id="TIGR02034">
    <property type="entry name" value="CysN"/>
    <property type="match status" value="1"/>
</dbReference>
<keyword evidence="6" id="KW-0342">GTP-binding</keyword>
<evidence type="ECO:0000313" key="8">
    <source>
        <dbReference type="EMBL" id="PLX15418.1"/>
    </source>
</evidence>
<dbReference type="GO" id="GO:0006790">
    <property type="term" value="P:sulfur compound metabolic process"/>
    <property type="evidence" value="ECO:0007669"/>
    <property type="project" value="InterPro"/>
</dbReference>
<dbReference type="InterPro" id="IPR009000">
    <property type="entry name" value="Transl_B-barrel_sf"/>
</dbReference>
<keyword evidence="5" id="KW-0067">ATP-binding</keyword>
<evidence type="ECO:0000256" key="5">
    <source>
        <dbReference type="ARBA" id="ARBA00022840"/>
    </source>
</evidence>
<dbReference type="CDD" id="cd04095">
    <property type="entry name" value="CysN_NoDQ_III"/>
    <property type="match status" value="1"/>
</dbReference>
<dbReference type="InterPro" id="IPR027417">
    <property type="entry name" value="P-loop_NTPase"/>
</dbReference>
<sequence>MSNINQIKKETMNLVIAGHVDHGKSTVIGRMLADTGSLPEGKLDQVKRNCEKNSKPFEYAFLIDALKDEQSQGITIDAARVFFKTEKRNYIILDAPGHIEFLKNMITGAARAECALLVIDAEEGVQENSRRHGYMMSMLGIKQIAVIVNKMDLVDYSQERFENIKKEYSEFLKDIDVKPDEFIPVSAFKGDNIAIRSANMTWYKGVTVLEMLDLFKKEKHTLEQDFRMPFQDVYKFTKFGDSRRVVVGTPTSGKLEIGDEVIFYPSGKKSKVKTIEEFNVEDRKQIKANNHAAFSLEEQIYITRGEMACKVSEKNPNLSTRLMASIFWLGHDPMILKKEYYIKLGTAKVTVRIEKIVKTIDASDLSAKEKTQIERHDVAQCVLKLTKPMAYDIASKLAITSRFVIVDDYEIRGGGIIQEALEDSAKWVRDKVVVRDFKWQKSMISSAKRSEKYNQRPTLVIITGEKDSGKKPLAKALENRLFEDGKIVYFLGIGNVLYGVDADIKNKEEDPKEHIRRLAEIAYIMMDSGAILIVTATMLDQEDLEIIKATVESDKIEVVWMGESVKTDINVDTRILNKEDIEENVGLLKSILEDKGIIFKPW</sequence>
<dbReference type="PRINTS" id="PR00315">
    <property type="entry name" value="ELONGATNFCT"/>
</dbReference>
<keyword evidence="2" id="KW-0808">Transferase</keyword>
<dbReference type="Pfam" id="PF01583">
    <property type="entry name" value="APS_kinase"/>
    <property type="match status" value="1"/>
</dbReference>
<protein>
    <recommendedName>
        <fullName evidence="1">sulfate adenylyltransferase</fullName>
        <ecNumber evidence="1">2.7.7.4</ecNumber>
    </recommendedName>
</protein>
<dbReference type="InterPro" id="IPR011779">
    <property type="entry name" value="SO4_adenylTrfase_lsu"/>
</dbReference>
<dbReference type="EC" id="2.7.7.4" evidence="1"/>
<evidence type="ECO:0000256" key="2">
    <source>
        <dbReference type="ARBA" id="ARBA00022679"/>
    </source>
</evidence>
<dbReference type="InterPro" id="IPR005225">
    <property type="entry name" value="Small_GTP-bd"/>
</dbReference>
<accession>A0A2N5Z9S7</accession>
<dbReference type="SUPFAM" id="SSF52540">
    <property type="entry name" value="P-loop containing nucleoside triphosphate hydrolases"/>
    <property type="match status" value="2"/>
</dbReference>
<dbReference type="InterPro" id="IPR000795">
    <property type="entry name" value="T_Tr_GTP-bd_dom"/>
</dbReference>
<evidence type="ECO:0000259" key="7">
    <source>
        <dbReference type="PROSITE" id="PS51722"/>
    </source>
</evidence>
<comment type="caution">
    <text evidence="8">The sequence shown here is derived from an EMBL/GenBank/DDBJ whole genome shotgun (WGS) entry which is preliminary data.</text>
</comment>
<dbReference type="Gene3D" id="2.40.30.10">
    <property type="entry name" value="Translation factors"/>
    <property type="match status" value="2"/>
</dbReference>
<dbReference type="GO" id="GO:0016301">
    <property type="term" value="F:kinase activity"/>
    <property type="evidence" value="ECO:0007669"/>
    <property type="project" value="UniProtKB-KW"/>
</dbReference>
<dbReference type="Proteomes" id="UP000234857">
    <property type="component" value="Unassembled WGS sequence"/>
</dbReference>
<dbReference type="GO" id="GO:0005524">
    <property type="term" value="F:ATP binding"/>
    <property type="evidence" value="ECO:0007669"/>
    <property type="project" value="UniProtKB-KW"/>
</dbReference>
<dbReference type="GO" id="GO:0003924">
    <property type="term" value="F:GTPase activity"/>
    <property type="evidence" value="ECO:0007669"/>
    <property type="project" value="InterPro"/>
</dbReference>
<dbReference type="InterPro" id="IPR059117">
    <property type="entry name" value="APS_kinase_dom"/>
</dbReference>
<name>A0A2N5Z9S7_MUIH1</name>
<dbReference type="InterPro" id="IPR009001">
    <property type="entry name" value="Transl_elong_EF1A/Init_IF2_C"/>
</dbReference>
<dbReference type="InterPro" id="IPR054696">
    <property type="entry name" value="GTP-eEF1A_C"/>
</dbReference>
<dbReference type="InterPro" id="IPR041757">
    <property type="entry name" value="CysN_GTP-bd"/>
</dbReference>
<keyword evidence="3" id="KW-0548">Nucleotidyltransferase</keyword>
<dbReference type="GO" id="GO:0004781">
    <property type="term" value="F:sulfate adenylyltransferase (ATP) activity"/>
    <property type="evidence" value="ECO:0007669"/>
    <property type="project" value="UniProtKB-EC"/>
</dbReference>
<evidence type="ECO:0000256" key="6">
    <source>
        <dbReference type="ARBA" id="ARBA00023134"/>
    </source>
</evidence>
<dbReference type="GO" id="GO:0005525">
    <property type="term" value="F:GTP binding"/>
    <property type="evidence" value="ECO:0007669"/>
    <property type="project" value="UniProtKB-KW"/>
</dbReference>
<feature type="domain" description="Tr-type G" evidence="7">
    <location>
        <begin position="9"/>
        <end position="223"/>
    </location>
</feature>
<reference evidence="8 9" key="1">
    <citation type="submission" date="2017-11" db="EMBL/GenBank/DDBJ databases">
        <title>Genome-resolved metagenomics identifies genetic mobility, metabolic interactions, and unexpected diversity in perchlorate-reducing communities.</title>
        <authorList>
            <person name="Barnum T.P."/>
            <person name="Figueroa I.A."/>
            <person name="Carlstrom C.I."/>
            <person name="Lucas L.N."/>
            <person name="Engelbrektson A.L."/>
            <person name="Coates J.D."/>
        </authorList>
    </citation>
    <scope>NUCLEOTIDE SEQUENCE [LARGE SCALE GENOMIC DNA]</scope>
    <source>
        <strain evidence="8">BM706</strain>
    </source>
</reference>
<dbReference type="EMBL" id="PKTG01000139">
    <property type="protein sequence ID" value="PLX15418.1"/>
    <property type="molecule type" value="Genomic_DNA"/>
</dbReference>
<dbReference type="InterPro" id="IPR044139">
    <property type="entry name" value="CysN_NoDQ_III"/>
</dbReference>
<dbReference type="InterPro" id="IPR050100">
    <property type="entry name" value="TRAFAC_GTPase_members"/>
</dbReference>
<dbReference type="PANTHER" id="PTHR23115">
    <property type="entry name" value="TRANSLATION FACTOR"/>
    <property type="match status" value="1"/>
</dbReference>